<keyword evidence="1" id="KW-0732">Signal</keyword>
<protein>
    <submittedName>
        <fullName evidence="2">Uncharacterized protein</fullName>
    </submittedName>
</protein>
<feature type="signal peptide" evidence="1">
    <location>
        <begin position="1"/>
        <end position="21"/>
    </location>
</feature>
<evidence type="ECO:0000313" key="2">
    <source>
        <dbReference type="EMBL" id="CAD6959929.1"/>
    </source>
</evidence>
<evidence type="ECO:0000256" key="1">
    <source>
        <dbReference type="SAM" id="SignalP"/>
    </source>
</evidence>
<accession>A0A9N8M6G2</accession>
<proteinExistence type="predicted"/>
<keyword evidence="3" id="KW-1185">Reference proteome</keyword>
<reference evidence="2 3" key="1">
    <citation type="submission" date="2020-10" db="EMBL/GenBank/DDBJ databases">
        <authorList>
            <person name="Sedaghatjoo S."/>
        </authorList>
    </citation>
    <scope>NUCLEOTIDE SEQUENCE [LARGE SCALE GENOMIC DNA]</scope>
    <source>
        <strain evidence="2 3">LLFL</strain>
    </source>
</reference>
<comment type="caution">
    <text evidence="2">The sequence shown here is derived from an EMBL/GenBank/DDBJ whole genome shotgun (WGS) entry which is preliminary data.</text>
</comment>
<sequence length="116" mass="12875">MTCPRLVILFLPFLLIKLVVSAPLPDPTLARFPSTLQVRAGPPAVPGSDLLINLYNVHRVNYDRAMGEAARAGLYYPGRLTAAQRERIAQMLALKHQAEEGMQRVLEEAGRQGRLK</sequence>
<evidence type="ECO:0000313" key="3">
    <source>
        <dbReference type="Proteomes" id="UP000836404"/>
    </source>
</evidence>
<organism evidence="2 3">
    <name type="scientific">Tilletia laevis</name>
    <dbReference type="NCBI Taxonomy" id="157183"/>
    <lineage>
        <taxon>Eukaryota</taxon>
        <taxon>Fungi</taxon>
        <taxon>Dikarya</taxon>
        <taxon>Basidiomycota</taxon>
        <taxon>Ustilaginomycotina</taxon>
        <taxon>Exobasidiomycetes</taxon>
        <taxon>Tilletiales</taxon>
        <taxon>Tilletiaceae</taxon>
        <taxon>Tilletia</taxon>
    </lineage>
</organism>
<gene>
    <name evidence="2" type="ORF">JKILLFL_G3219</name>
</gene>
<name>A0A9N8M6G2_9BASI</name>
<dbReference type="AlphaFoldDB" id="A0A9N8M6G2"/>
<feature type="chain" id="PRO_5040301827" evidence="1">
    <location>
        <begin position="22"/>
        <end position="116"/>
    </location>
</feature>
<dbReference type="Proteomes" id="UP000836404">
    <property type="component" value="Unassembled WGS sequence"/>
</dbReference>
<dbReference type="EMBL" id="CAJHJF010006924">
    <property type="protein sequence ID" value="CAD6959929.1"/>
    <property type="molecule type" value="Genomic_DNA"/>
</dbReference>